<dbReference type="InterPro" id="IPR013783">
    <property type="entry name" value="Ig-like_fold"/>
</dbReference>
<gene>
    <name evidence="3" type="ORF">BRAFLDRAFT_214896</name>
</gene>
<dbReference type="SUPFAM" id="SSF49265">
    <property type="entry name" value="Fibronectin type III"/>
    <property type="match status" value="1"/>
</dbReference>
<keyword evidence="1" id="KW-0677">Repeat</keyword>
<feature type="non-terminal residue" evidence="3">
    <location>
        <position position="165"/>
    </location>
</feature>
<name>C3ZCB4_BRAFL</name>
<dbReference type="EMBL" id="GG666606">
    <property type="protein sequence ID" value="EEN49886.1"/>
    <property type="molecule type" value="Genomic_DNA"/>
</dbReference>
<dbReference type="InterPro" id="IPR050991">
    <property type="entry name" value="ECM_Regulatory_Proteins"/>
</dbReference>
<dbReference type="PANTHER" id="PTHR46708:SF2">
    <property type="entry name" value="FIBRONECTIN TYPE-III DOMAIN-CONTAINING PROTEIN"/>
    <property type="match status" value="1"/>
</dbReference>
<dbReference type="Pfam" id="PF00041">
    <property type="entry name" value="fn3"/>
    <property type="match status" value="2"/>
</dbReference>
<evidence type="ECO:0000313" key="3">
    <source>
        <dbReference type="EMBL" id="EEN49886.1"/>
    </source>
</evidence>
<dbReference type="InterPro" id="IPR003961">
    <property type="entry name" value="FN3_dom"/>
</dbReference>
<reference evidence="3" key="1">
    <citation type="journal article" date="2008" name="Nature">
        <title>The amphioxus genome and the evolution of the chordate karyotype.</title>
        <authorList>
            <consortium name="US DOE Joint Genome Institute (JGI-PGF)"/>
            <person name="Putnam N.H."/>
            <person name="Butts T."/>
            <person name="Ferrier D.E.K."/>
            <person name="Furlong R.F."/>
            <person name="Hellsten U."/>
            <person name="Kawashima T."/>
            <person name="Robinson-Rechavi M."/>
            <person name="Shoguchi E."/>
            <person name="Terry A."/>
            <person name="Yu J.-K."/>
            <person name="Benito-Gutierrez E.L."/>
            <person name="Dubchak I."/>
            <person name="Garcia-Fernandez J."/>
            <person name="Gibson-Brown J.J."/>
            <person name="Grigoriev I.V."/>
            <person name="Horton A.C."/>
            <person name="de Jong P.J."/>
            <person name="Jurka J."/>
            <person name="Kapitonov V.V."/>
            <person name="Kohara Y."/>
            <person name="Kuroki Y."/>
            <person name="Lindquist E."/>
            <person name="Lucas S."/>
            <person name="Osoegawa K."/>
            <person name="Pennacchio L.A."/>
            <person name="Salamov A.A."/>
            <person name="Satou Y."/>
            <person name="Sauka-Spengler T."/>
            <person name="Schmutz J."/>
            <person name="Shin-I T."/>
            <person name="Toyoda A."/>
            <person name="Bronner-Fraser M."/>
            <person name="Fujiyama A."/>
            <person name="Holland L.Z."/>
            <person name="Holland P.W.H."/>
            <person name="Satoh N."/>
            <person name="Rokhsar D.S."/>
        </authorList>
    </citation>
    <scope>NUCLEOTIDE SEQUENCE [LARGE SCALE GENOMIC DNA]</scope>
    <source>
        <strain evidence="3">S238N-H82</strain>
        <tissue evidence="3">Testes</tissue>
    </source>
</reference>
<dbReference type="CDD" id="cd00063">
    <property type="entry name" value="FN3"/>
    <property type="match status" value="2"/>
</dbReference>
<feature type="domain" description="Fibronectin type-III" evidence="2">
    <location>
        <begin position="3"/>
        <end position="93"/>
    </location>
</feature>
<dbReference type="InParanoid" id="C3ZCB4"/>
<dbReference type="PANTHER" id="PTHR46708">
    <property type="entry name" value="TENASCIN"/>
    <property type="match status" value="1"/>
</dbReference>
<evidence type="ECO:0000259" key="2">
    <source>
        <dbReference type="PROSITE" id="PS50853"/>
    </source>
</evidence>
<organism>
    <name type="scientific">Branchiostoma floridae</name>
    <name type="common">Florida lancelet</name>
    <name type="synonym">Amphioxus</name>
    <dbReference type="NCBI Taxonomy" id="7739"/>
    <lineage>
        <taxon>Eukaryota</taxon>
        <taxon>Metazoa</taxon>
        <taxon>Chordata</taxon>
        <taxon>Cephalochordata</taxon>
        <taxon>Leptocardii</taxon>
        <taxon>Amphioxiformes</taxon>
        <taxon>Branchiostomatidae</taxon>
        <taxon>Branchiostoma</taxon>
    </lineage>
</organism>
<accession>C3ZCB4</accession>
<evidence type="ECO:0000256" key="1">
    <source>
        <dbReference type="ARBA" id="ARBA00022737"/>
    </source>
</evidence>
<dbReference type="SMART" id="SM00060">
    <property type="entry name" value="FN3"/>
    <property type="match status" value="2"/>
</dbReference>
<dbReference type="STRING" id="7739.C3ZCB4"/>
<dbReference type="Gene3D" id="2.60.40.10">
    <property type="entry name" value="Immunoglobulins"/>
    <property type="match status" value="2"/>
</dbReference>
<feature type="domain" description="Fibronectin type-III" evidence="2">
    <location>
        <begin position="94"/>
        <end position="165"/>
    </location>
</feature>
<proteinExistence type="predicted"/>
<dbReference type="InterPro" id="IPR036116">
    <property type="entry name" value="FN3_sf"/>
</dbReference>
<protein>
    <recommendedName>
        <fullName evidence="2">Fibronectin type-III domain-containing protein</fullName>
    </recommendedName>
</protein>
<dbReference type="PROSITE" id="PS50853">
    <property type="entry name" value="FN3"/>
    <property type="match status" value="2"/>
</dbReference>
<sequence>MCSSTHLRFVEVTESTLEFTWVPPNATVTGHRVMYGQGEATEQLIPSPDPGNRSALIEGLLPGVMYKVEIITIGFYRESAPLVGYNTTGEYMACEIAIASNDVTVNSIRITWPAAAGAVDTYSISLNPGDGDNPTGSVNSGAAREYNFTGLTAGTLYTISVTTVS</sequence>
<dbReference type="AlphaFoldDB" id="C3ZCB4"/>